<organism evidence="2 3">
    <name type="scientific">Metamycoplasma faucium</name>
    <dbReference type="NCBI Taxonomy" id="56142"/>
    <lineage>
        <taxon>Bacteria</taxon>
        <taxon>Bacillati</taxon>
        <taxon>Mycoplasmatota</taxon>
        <taxon>Mycoplasmoidales</taxon>
        <taxon>Metamycoplasmataceae</taxon>
        <taxon>Metamycoplasma</taxon>
    </lineage>
</organism>
<evidence type="ECO:0000313" key="2">
    <source>
        <dbReference type="EMBL" id="WYM97157.1"/>
    </source>
</evidence>
<keyword evidence="1" id="KW-0472">Membrane</keyword>
<proteinExistence type="predicted"/>
<feature type="transmembrane region" description="Helical" evidence="1">
    <location>
        <begin position="546"/>
        <end position="565"/>
    </location>
</feature>
<keyword evidence="1" id="KW-0812">Transmembrane</keyword>
<evidence type="ECO:0008006" key="4">
    <source>
        <dbReference type="Google" id="ProtNLM"/>
    </source>
</evidence>
<protein>
    <recommendedName>
        <fullName evidence="4">ABC transporter permease</fullName>
    </recommendedName>
</protein>
<name>A0ABZ2TL86_9BACT</name>
<accession>A0ABZ2TL86</accession>
<feature type="transmembrane region" description="Helical" evidence="1">
    <location>
        <begin position="21"/>
        <end position="44"/>
    </location>
</feature>
<evidence type="ECO:0000256" key="1">
    <source>
        <dbReference type="SAM" id="Phobius"/>
    </source>
</evidence>
<feature type="transmembrane region" description="Helical" evidence="1">
    <location>
        <begin position="104"/>
        <end position="130"/>
    </location>
</feature>
<feature type="transmembrane region" description="Helical" evidence="1">
    <location>
        <begin position="173"/>
        <end position="192"/>
    </location>
</feature>
<dbReference type="RefSeq" id="WP_405311441.1">
    <property type="nucleotide sequence ID" value="NZ_CP088155.1"/>
</dbReference>
<sequence length="572" mass="68073">MKKEWTNKMKNLYKNHALYFLKNKILVSIEIILCLSLFSVGPFFINQSLLYSYNWIIYFIVYSIVILSSFGLCYFFFISSKKNQYDQMLNSLYSNSRKIFISKYLFLITIFSLFSLLTAIITTLFMFVVFKNNLNNFLYFLAIFISDLIVFNAFFWMFSLFSTFSKKLIYKNIINVTLVVCSISLPILLKTFSNRERYNKTFSELSKIVEVSKDKPNQDYYVAKNSYENKINHYPYFDLVNTFYFASISTFKKSFLSNYDPTKVLNSKFSNYHIKSIVENKKWNNNNDYFIYDLYTKPIISYKNNELLQLINNKIYANNFDSDTINNVRNAIGKLEWNKLMLSSKIIKSIEILSGKNDNDIQYLRRDWKYILKNNVQLQNLIIKKFGLDFWNLLNEFYHIHSFNAYLNIDIKNANFYFEKNIIDNDEYDLDNKINDIDKLYLKKHFVNIIGDKVFFNNNKSTRFYVNLNDFQKVFDGINNQNDWENFIEENASLLNKINNIINDVYSFSNQFNTIEKIKLMSNSSITKYYKDILIPILELDSSFNLIYTFLFILIIATMVPITTFKSIKGEI</sequence>
<reference evidence="2" key="1">
    <citation type="submission" date="2021-11" db="EMBL/GenBank/DDBJ databases">
        <title>The first genome sequence of unculturable Mycoplasma faucium obtained by de novo assembly of metagenomic reads.</title>
        <authorList>
            <person name="Sabat A.J."/>
            <person name="Bathoorn E."/>
            <person name="Akkerboom V."/>
            <person name="Friedrich A.W."/>
        </authorList>
    </citation>
    <scope>NUCLEOTIDE SEQUENCE [LARGE SCALE GENOMIC DNA]</scope>
    <source>
        <strain evidence="2">UMCG-MFM1</strain>
    </source>
</reference>
<gene>
    <name evidence="2" type="ORF">LQ356_03075</name>
</gene>
<feature type="transmembrane region" description="Helical" evidence="1">
    <location>
        <begin position="136"/>
        <end position="161"/>
    </location>
</feature>
<dbReference type="EMBL" id="CP088155">
    <property type="protein sequence ID" value="WYM97157.1"/>
    <property type="molecule type" value="Genomic_DNA"/>
</dbReference>
<keyword evidence="1" id="KW-1133">Transmembrane helix</keyword>
<evidence type="ECO:0000313" key="3">
    <source>
        <dbReference type="Proteomes" id="UP001622612"/>
    </source>
</evidence>
<feature type="transmembrane region" description="Helical" evidence="1">
    <location>
        <begin position="56"/>
        <end position="78"/>
    </location>
</feature>
<keyword evidence="3" id="KW-1185">Reference proteome</keyword>
<dbReference type="Proteomes" id="UP001622612">
    <property type="component" value="Chromosome"/>
</dbReference>